<feature type="transmembrane region" description="Helical" evidence="10">
    <location>
        <begin position="255"/>
        <end position="277"/>
    </location>
</feature>
<feature type="compositionally biased region" description="Basic and acidic residues" evidence="9">
    <location>
        <begin position="308"/>
        <end position="319"/>
    </location>
</feature>
<dbReference type="PANTHER" id="PTHR10258">
    <property type="entry name" value="CALCIUM-ACTIVATED POTASSIUM CHANNEL SUBUNIT BETA"/>
    <property type="match status" value="1"/>
</dbReference>
<dbReference type="GO" id="GO:0008076">
    <property type="term" value="C:voltage-gated potassium channel complex"/>
    <property type="evidence" value="ECO:0007669"/>
    <property type="project" value="TreeGrafter"/>
</dbReference>
<keyword evidence="6 10" id="KW-0472">Membrane</keyword>
<organism evidence="11 12">
    <name type="scientific">Polypterus senegalus</name>
    <name type="common">Senegal bichir</name>
    <dbReference type="NCBI Taxonomy" id="55291"/>
    <lineage>
        <taxon>Eukaryota</taxon>
        <taxon>Metazoa</taxon>
        <taxon>Chordata</taxon>
        <taxon>Craniata</taxon>
        <taxon>Vertebrata</taxon>
        <taxon>Euteleostomi</taxon>
        <taxon>Actinopterygii</taxon>
        <taxon>Polypteriformes</taxon>
        <taxon>Polypteridae</taxon>
        <taxon>Polypterus</taxon>
    </lineage>
</organism>
<keyword evidence="7" id="KW-0325">Glycoprotein</keyword>
<reference evidence="11 12" key="1">
    <citation type="journal article" date="2021" name="Cell">
        <title>Tracing the genetic footprints of vertebrate landing in non-teleost ray-finned fishes.</title>
        <authorList>
            <person name="Bi X."/>
            <person name="Wang K."/>
            <person name="Yang L."/>
            <person name="Pan H."/>
            <person name="Jiang H."/>
            <person name="Wei Q."/>
            <person name="Fang M."/>
            <person name="Yu H."/>
            <person name="Zhu C."/>
            <person name="Cai Y."/>
            <person name="He Y."/>
            <person name="Gan X."/>
            <person name="Zeng H."/>
            <person name="Yu D."/>
            <person name="Zhu Y."/>
            <person name="Jiang H."/>
            <person name="Qiu Q."/>
            <person name="Yang H."/>
            <person name="Zhang Y.E."/>
            <person name="Wang W."/>
            <person name="Zhu M."/>
            <person name="He S."/>
            <person name="Zhang G."/>
        </authorList>
    </citation>
    <scope>NUCLEOTIDE SEQUENCE [LARGE SCALE GENOMIC DNA]</scope>
    <source>
        <strain evidence="11">Bchr_013</strain>
    </source>
</reference>
<evidence type="ECO:0000256" key="1">
    <source>
        <dbReference type="ARBA" id="ARBA00004141"/>
    </source>
</evidence>
<gene>
    <name evidence="11" type="primary">Kcnmb3</name>
    <name evidence="11" type="ORF">GTO96_0000832</name>
</gene>
<evidence type="ECO:0000313" key="12">
    <source>
        <dbReference type="Proteomes" id="UP000886611"/>
    </source>
</evidence>
<evidence type="ECO:0000256" key="7">
    <source>
        <dbReference type="ARBA" id="ARBA00023180"/>
    </source>
</evidence>
<feature type="region of interest" description="Disordered" evidence="9">
    <location>
        <begin position="298"/>
        <end position="332"/>
    </location>
</feature>
<dbReference type="Proteomes" id="UP000886611">
    <property type="component" value="Unassembled WGS sequence"/>
</dbReference>
<dbReference type="GO" id="GO:0015269">
    <property type="term" value="F:calcium-activated potassium channel activity"/>
    <property type="evidence" value="ECO:0007669"/>
    <property type="project" value="InterPro"/>
</dbReference>
<keyword evidence="5" id="KW-0406">Ion transport</keyword>
<evidence type="ECO:0000256" key="5">
    <source>
        <dbReference type="ARBA" id="ARBA00023065"/>
    </source>
</evidence>
<sequence>MFQYHKLKWGNIREKEPQGSHDPVVPAPMSPQQESQNLQNRVSSLVFPHVSESTGLDVQWGTFYASNVMDAISSISVKEKKKENNDAKGGDKSKAQAPVSSAGEDRAILLGVGMMGFSILMYFVLGITLIKPFMMSEKSNCTVMRADILEDWIECSFMCGVDCRGQAKYPCLQVFVNLSHTRRKVLLHYNDEAIQLNPKCFYIPKCLRDRNELLSEAEKIKRSLHHSNGSVFPCYYNPEKKPEDAIMFRKYDTTMVFHCLFWPTLMLIGGALIVGMVKLTQHLSQMCAEFSAAQEETQALTPSSEDSMESRPRRLDKILRWRPKQMQHAPLS</sequence>
<feature type="region of interest" description="Disordered" evidence="9">
    <location>
        <begin position="9"/>
        <end position="38"/>
    </location>
</feature>
<dbReference type="InterPro" id="IPR003930">
    <property type="entry name" value="K_chnl_Ca-activ_BK_bsu"/>
</dbReference>
<evidence type="ECO:0000256" key="8">
    <source>
        <dbReference type="ARBA" id="ARBA00023303"/>
    </source>
</evidence>
<feature type="non-terminal residue" evidence="11">
    <location>
        <position position="332"/>
    </location>
</feature>
<comment type="subcellular location">
    <subcellularLocation>
        <location evidence="1">Membrane</location>
        <topology evidence="1">Multi-pass membrane protein</topology>
    </subcellularLocation>
</comment>
<evidence type="ECO:0000256" key="2">
    <source>
        <dbReference type="ARBA" id="ARBA00022448"/>
    </source>
</evidence>
<keyword evidence="4 10" id="KW-1133">Transmembrane helix</keyword>
<evidence type="ECO:0000256" key="3">
    <source>
        <dbReference type="ARBA" id="ARBA00022692"/>
    </source>
</evidence>
<evidence type="ECO:0000256" key="6">
    <source>
        <dbReference type="ARBA" id="ARBA00023136"/>
    </source>
</evidence>
<keyword evidence="12" id="KW-1185">Reference proteome</keyword>
<evidence type="ECO:0000313" key="11">
    <source>
        <dbReference type="EMBL" id="KAG2462073.1"/>
    </source>
</evidence>
<keyword evidence="3 10" id="KW-0812">Transmembrane</keyword>
<comment type="caution">
    <text evidence="11">The sequence shown here is derived from an EMBL/GenBank/DDBJ whole genome shotgun (WGS) entry which is preliminary data.</text>
</comment>
<protein>
    <submittedName>
        <fullName evidence="11">KCMB3 protein</fullName>
    </submittedName>
</protein>
<dbReference type="GO" id="GO:0015459">
    <property type="term" value="F:potassium channel regulator activity"/>
    <property type="evidence" value="ECO:0007669"/>
    <property type="project" value="TreeGrafter"/>
</dbReference>
<keyword evidence="2" id="KW-0813">Transport</keyword>
<accession>A0A8X8BLB0</accession>
<feature type="transmembrane region" description="Helical" evidence="10">
    <location>
        <begin position="107"/>
        <end position="130"/>
    </location>
</feature>
<evidence type="ECO:0000256" key="9">
    <source>
        <dbReference type="SAM" id="MobiDB-lite"/>
    </source>
</evidence>
<dbReference type="EMBL" id="JAATIS010004040">
    <property type="protein sequence ID" value="KAG2462073.1"/>
    <property type="molecule type" value="Genomic_DNA"/>
</dbReference>
<name>A0A8X8BLB0_POLSE</name>
<evidence type="ECO:0000256" key="10">
    <source>
        <dbReference type="SAM" id="Phobius"/>
    </source>
</evidence>
<feature type="non-terminal residue" evidence="11">
    <location>
        <position position="1"/>
    </location>
</feature>
<dbReference type="GO" id="GO:0005513">
    <property type="term" value="P:detection of calcium ion"/>
    <property type="evidence" value="ECO:0007669"/>
    <property type="project" value="TreeGrafter"/>
</dbReference>
<proteinExistence type="predicted"/>
<keyword evidence="8" id="KW-0407">Ion channel</keyword>
<evidence type="ECO:0000256" key="4">
    <source>
        <dbReference type="ARBA" id="ARBA00022989"/>
    </source>
</evidence>
<dbReference type="AlphaFoldDB" id="A0A8X8BLB0"/>
<dbReference type="Pfam" id="PF03185">
    <property type="entry name" value="CaKB"/>
    <property type="match status" value="1"/>
</dbReference>
<dbReference type="PANTHER" id="PTHR10258:SF4">
    <property type="entry name" value="CALCIUM-ACTIVATED POTASSIUM CHANNEL SUBUNIT BETA-3"/>
    <property type="match status" value="1"/>
</dbReference>